<reference evidence="1 2" key="1">
    <citation type="submission" date="2023-02" db="EMBL/GenBank/DDBJ databases">
        <title>LHISI_Scaffold_Assembly.</title>
        <authorList>
            <person name="Stuart O.P."/>
            <person name="Cleave R."/>
            <person name="Magrath M.J.L."/>
            <person name="Mikheyev A.S."/>
        </authorList>
    </citation>
    <scope>NUCLEOTIDE SEQUENCE [LARGE SCALE GENOMIC DNA]</scope>
    <source>
        <strain evidence="1">Daus_M_001</strain>
        <tissue evidence="1">Leg muscle</tissue>
    </source>
</reference>
<feature type="non-terminal residue" evidence="1">
    <location>
        <position position="320"/>
    </location>
</feature>
<comment type="caution">
    <text evidence="1">The sequence shown here is derived from an EMBL/GenBank/DDBJ whole genome shotgun (WGS) entry which is preliminary data.</text>
</comment>
<dbReference type="EMBL" id="JARBHB010000001">
    <property type="protein sequence ID" value="KAJ8896885.1"/>
    <property type="molecule type" value="Genomic_DNA"/>
</dbReference>
<dbReference type="Proteomes" id="UP001159363">
    <property type="component" value="Chromosome 1"/>
</dbReference>
<organism evidence="1 2">
    <name type="scientific">Dryococelus australis</name>
    <dbReference type="NCBI Taxonomy" id="614101"/>
    <lineage>
        <taxon>Eukaryota</taxon>
        <taxon>Metazoa</taxon>
        <taxon>Ecdysozoa</taxon>
        <taxon>Arthropoda</taxon>
        <taxon>Hexapoda</taxon>
        <taxon>Insecta</taxon>
        <taxon>Pterygota</taxon>
        <taxon>Neoptera</taxon>
        <taxon>Polyneoptera</taxon>
        <taxon>Phasmatodea</taxon>
        <taxon>Verophasmatodea</taxon>
        <taxon>Anareolatae</taxon>
        <taxon>Phasmatidae</taxon>
        <taxon>Eurycanthinae</taxon>
        <taxon>Dryococelus</taxon>
    </lineage>
</organism>
<sequence>MYMQPLTLSSGNGSIEFLENMLVWLELWKESSLETSKLSRGTHLALTHTTHAILELAKYCLTQLNFSYFLPGEIQTDPLEERFGKYRMLAGSQYNISVRQVFECEEKLRLQDSLPLVLNSSKYGLIELKSFDISDACEVKPTVKLSEIIHSITVGEKYLRDLDTVIPVLTSLAKLKCNVCHSGLVSDKNLDLSHSLIKELDHGGLQYPHPDVVSIVMCAYAVMLKLISKPYEQEFLNPGNHKEVLVMITTAQLKEELSHLDVCDSGHTLETIIQHIVSMSSNAILRNYCLKKNDACRKIQKPRNISTLTKNVVHLLKSLL</sequence>
<gene>
    <name evidence="1" type="ORF">PR048_002231</name>
</gene>
<accession>A0ABQ9IJL3</accession>
<protein>
    <submittedName>
        <fullName evidence="1">Uncharacterized protein</fullName>
    </submittedName>
</protein>
<evidence type="ECO:0000313" key="2">
    <source>
        <dbReference type="Proteomes" id="UP001159363"/>
    </source>
</evidence>
<evidence type="ECO:0000313" key="1">
    <source>
        <dbReference type="EMBL" id="KAJ8896885.1"/>
    </source>
</evidence>
<proteinExistence type="predicted"/>
<name>A0ABQ9IJL3_9NEOP</name>
<keyword evidence="2" id="KW-1185">Reference proteome</keyword>